<feature type="region of interest" description="Disordered" evidence="1">
    <location>
        <begin position="571"/>
        <end position="590"/>
    </location>
</feature>
<dbReference type="InterPro" id="IPR005062">
    <property type="entry name" value="SAC3/GANP/THP3_conserved"/>
</dbReference>
<dbReference type="AlphaFoldDB" id="A0A1Y1Y3R2"/>
<name>A0A1Y1Y3R2_9FUNG</name>
<dbReference type="GO" id="GO:0006406">
    <property type="term" value="P:mRNA export from nucleus"/>
    <property type="evidence" value="ECO:0007669"/>
    <property type="project" value="TreeGrafter"/>
</dbReference>
<dbReference type="Proteomes" id="UP000193498">
    <property type="component" value="Unassembled WGS sequence"/>
</dbReference>
<evidence type="ECO:0000256" key="1">
    <source>
        <dbReference type="SAM" id="MobiDB-lite"/>
    </source>
</evidence>
<gene>
    <name evidence="3" type="ORF">K493DRAFT_286023</name>
</gene>
<keyword evidence="4" id="KW-1185">Reference proteome</keyword>
<dbReference type="Gene3D" id="1.25.40.990">
    <property type="match status" value="1"/>
</dbReference>
<dbReference type="Pfam" id="PF03399">
    <property type="entry name" value="SAC3_GANP"/>
    <property type="match status" value="1"/>
</dbReference>
<evidence type="ECO:0000259" key="2">
    <source>
        <dbReference type="Pfam" id="PF03399"/>
    </source>
</evidence>
<comment type="caution">
    <text evidence="3">The sequence shown here is derived from an EMBL/GenBank/DDBJ whole genome shotgun (WGS) entry which is preliminary data.</text>
</comment>
<protein>
    <recommendedName>
        <fullName evidence="2">SAC3/GANP/THP3 conserved domain-containing protein</fullName>
    </recommendedName>
</protein>
<dbReference type="STRING" id="1314790.A0A1Y1Y3R2"/>
<organism evidence="3 4">
    <name type="scientific">Basidiobolus meristosporus CBS 931.73</name>
    <dbReference type="NCBI Taxonomy" id="1314790"/>
    <lineage>
        <taxon>Eukaryota</taxon>
        <taxon>Fungi</taxon>
        <taxon>Fungi incertae sedis</taxon>
        <taxon>Zoopagomycota</taxon>
        <taxon>Entomophthoromycotina</taxon>
        <taxon>Basidiobolomycetes</taxon>
        <taxon>Basidiobolales</taxon>
        <taxon>Basidiobolaceae</taxon>
        <taxon>Basidiobolus</taxon>
    </lineage>
</organism>
<accession>A0A1Y1Y3R2</accession>
<dbReference type="OrthoDB" id="264795at2759"/>
<dbReference type="FunCoup" id="A0A1Y1Y3R2">
    <property type="interactions" value="265"/>
</dbReference>
<reference evidence="3 4" key="1">
    <citation type="submission" date="2016-07" db="EMBL/GenBank/DDBJ databases">
        <title>Pervasive Adenine N6-methylation of Active Genes in Fungi.</title>
        <authorList>
            <consortium name="DOE Joint Genome Institute"/>
            <person name="Mondo S.J."/>
            <person name="Dannebaum R.O."/>
            <person name="Kuo R.C."/>
            <person name="Labutti K."/>
            <person name="Haridas S."/>
            <person name="Kuo A."/>
            <person name="Salamov A."/>
            <person name="Ahrendt S.R."/>
            <person name="Lipzen A."/>
            <person name="Sullivan W."/>
            <person name="Andreopoulos W.B."/>
            <person name="Clum A."/>
            <person name="Lindquist E."/>
            <person name="Daum C."/>
            <person name="Ramamoorthy G.K."/>
            <person name="Gryganskyi A."/>
            <person name="Culley D."/>
            <person name="Magnuson J.K."/>
            <person name="James T.Y."/>
            <person name="O'Malley M.A."/>
            <person name="Stajich J.E."/>
            <person name="Spatafora J.W."/>
            <person name="Visel A."/>
            <person name="Grigoriev I.V."/>
        </authorList>
    </citation>
    <scope>NUCLEOTIDE SEQUENCE [LARGE SCALE GENOMIC DNA]</scope>
    <source>
        <strain evidence="3 4">CBS 931.73</strain>
    </source>
</reference>
<dbReference type="PANTHER" id="PTHR12436">
    <property type="entry name" value="80 KDA MCM3-ASSOCIATED PROTEIN"/>
    <property type="match status" value="1"/>
</dbReference>
<proteinExistence type="predicted"/>
<dbReference type="GO" id="GO:0005737">
    <property type="term" value="C:cytoplasm"/>
    <property type="evidence" value="ECO:0007669"/>
    <property type="project" value="TreeGrafter"/>
</dbReference>
<sequence length="1227" mass="138904">MIRNKRGGFTKEESQTSEERVARFNNVPEANRYQELKALRPNLRAEYIAKGLIQDPTKPIRLDQAINFVGTCQDMCPEFEREEREYQKNLEKFELIPGTNRIDHSRAVKAYHRPAAGNEQPLPSDVRPPAVLTSTLDYLIDEIVDNDPGLEDSHGFIRDRTRSIRQDFTLQNCRNLEAVLAHERIARYHILCLHQLCDNPNFSEQQETEQLRKVLRSLQEFYDDLREEGIPCPNEAEFRAYNIITHLRDIDIARQAQLYPKEVFCSSIVQQALKFHSLCQCNNVYFKRNMSPNCEASQNFFSKFFKLVKHKHTSYLMSCLLEWHFVEVRRNALKAMNKTYLYQLQGFPISDLVDLLWFDDADQAIQACQEYGLEVVEDPVLAVKFGKKDAKSKRLVFYESDQTFKQIKSLTLVEQKRGGLSNRDIVNGTASQGGPHPSPFTMTFDLTLPESTYVDTDSKSRKRSNGVASEATMARSIPTALKSAAFPIQASASPLPSAGIKPGFSFSLSALENKAQPSHDASTTFVTKPFVATPITSTFSTQIAPPQPNLATSISATPGVAIPTTLGTNKQESLGDAAKSDQVSEKKAVSTPNTELVKQRLAALEKAKKEKEEANRRQLIGAIAEQMLQGVVLETVGKHISTVVQSTVVQYIEQERRKNALLESIAEEAFQYLFFNIVQESIESTVACTISDFKSLQKEFTCWKDTYIEIRTQREIERQLALKSSLNFRSLGVGNPQTSLDDQARLLVGVSKNGLTEGRGLTITKDSKGMNIAAALEEVEHSKSLWNPIPLSALLKQSLKPGWHPPWSLGVCYDSMNELTAKWLRIKLGPSHVWPKTVDGVYTYDSNESDPQYSISLIPNSTLEHLRPKSMRFSATVFQVAFFPEDRHNQVKIAKYWAEQRERLREFLYLSSDLNLPLLIMFWPSSDESISLFKKSVESGLGLRSFCGHRFIASYRILIMTTEMMDPGLRDNLCWLASSTIQKRAHQPDKLYVLLNGFQELYDWVLYKIAEKTKTGLETSASQNLSISNLIISTFNEVTFELGRTISSENSLVNASSLRILELCILPTITTSTPGDSTDVNVLVGAYDEFIHSISSMNQNEKDHLYGRVHQMITRNSLEAFSYEEIFNRIGQSILEKIEEYSLNAPLPKHVEGLLKRCRNSVHSQIFRWEGEFESQDTPVFQKRKADLTSTINVNSPKKTKAHSSESTKTNGLSRLISDVKEWLNSL</sequence>
<evidence type="ECO:0000313" key="4">
    <source>
        <dbReference type="Proteomes" id="UP000193498"/>
    </source>
</evidence>
<dbReference type="EMBL" id="MCFE01000287">
    <property type="protein sequence ID" value="ORX92234.1"/>
    <property type="molecule type" value="Genomic_DNA"/>
</dbReference>
<evidence type="ECO:0000313" key="3">
    <source>
        <dbReference type="EMBL" id="ORX92234.1"/>
    </source>
</evidence>
<dbReference type="InParanoid" id="A0A1Y1Y3R2"/>
<feature type="compositionally biased region" description="Basic and acidic residues" evidence="1">
    <location>
        <begin position="578"/>
        <end position="588"/>
    </location>
</feature>
<dbReference type="GO" id="GO:0070390">
    <property type="term" value="C:transcription export complex 2"/>
    <property type="evidence" value="ECO:0007669"/>
    <property type="project" value="TreeGrafter"/>
</dbReference>
<dbReference type="PANTHER" id="PTHR12436:SF37">
    <property type="entry name" value="SAC3 FAMILY PROTEIN 1"/>
    <property type="match status" value="1"/>
</dbReference>
<feature type="domain" description="SAC3/GANP/THP3 conserved" evidence="2">
    <location>
        <begin position="75"/>
        <end position="376"/>
    </location>
</feature>
<dbReference type="InterPro" id="IPR045107">
    <property type="entry name" value="SAC3/GANP/THP3"/>
</dbReference>